<organism evidence="1 2">
    <name type="scientific">Anaeromassilibacillus senegalensis</name>
    <dbReference type="NCBI Taxonomy" id="1673717"/>
    <lineage>
        <taxon>Bacteria</taxon>
        <taxon>Bacillati</taxon>
        <taxon>Bacillota</taxon>
        <taxon>Clostridia</taxon>
        <taxon>Eubacteriales</taxon>
        <taxon>Acutalibacteraceae</taxon>
        <taxon>Anaeromassilibacillus</taxon>
    </lineage>
</organism>
<dbReference type="InterPro" id="IPR010921">
    <property type="entry name" value="Trp_repressor/repl_initiator"/>
</dbReference>
<evidence type="ECO:0000313" key="2">
    <source>
        <dbReference type="Proteomes" id="UP001298681"/>
    </source>
</evidence>
<name>A0ABS9MHG7_9FIRM</name>
<dbReference type="SUPFAM" id="SSF48295">
    <property type="entry name" value="TrpR-like"/>
    <property type="match status" value="1"/>
</dbReference>
<dbReference type="PANTHER" id="PTHR40080">
    <property type="entry name" value="LMO1763 PROTEIN"/>
    <property type="match status" value="1"/>
</dbReference>
<protein>
    <submittedName>
        <fullName evidence="1">YerC/YecD family TrpR-related protein</fullName>
    </submittedName>
</protein>
<dbReference type="Proteomes" id="UP001298681">
    <property type="component" value="Unassembled WGS sequence"/>
</dbReference>
<dbReference type="Gene3D" id="1.10.1270.10">
    <property type="entry name" value="TrpR-like"/>
    <property type="match status" value="1"/>
</dbReference>
<dbReference type="NCBIfam" id="TIGR02531">
    <property type="entry name" value="yecD_yerC"/>
    <property type="match status" value="1"/>
</dbReference>
<dbReference type="PANTHER" id="PTHR40080:SF1">
    <property type="entry name" value="TRPR-LIKE PROTEIN YERC_YECD"/>
    <property type="match status" value="1"/>
</dbReference>
<dbReference type="InterPro" id="IPR038116">
    <property type="entry name" value="TrpR-like_sf"/>
</dbReference>
<dbReference type="PIRSF" id="PIRSF012508">
    <property type="entry name" value="YerC"/>
    <property type="match status" value="1"/>
</dbReference>
<proteinExistence type="predicted"/>
<evidence type="ECO:0000313" key="1">
    <source>
        <dbReference type="EMBL" id="MCG4610256.1"/>
    </source>
</evidence>
<dbReference type="EMBL" id="JAKNHQ010000004">
    <property type="protein sequence ID" value="MCG4610256.1"/>
    <property type="molecule type" value="Genomic_DNA"/>
</dbReference>
<dbReference type="RefSeq" id="WP_087233423.1">
    <property type="nucleotide sequence ID" value="NZ_JAKNHQ010000004.1"/>
</dbReference>
<sequence length="105" mass="11802">MNSKIKDESVDFLFQAILSLKTVDECYNFFEDLCTVPEIKAMSQRLLVAHMLSTKRVYSDIVAETGASTATISRVNRSLNYGCDGYALVFGRLDAKNGEHKEEDK</sequence>
<gene>
    <name evidence="1" type="ORF">L0P57_04810</name>
</gene>
<accession>A0ABS9MHG7</accession>
<reference evidence="1 2" key="1">
    <citation type="submission" date="2022-01" db="EMBL/GenBank/DDBJ databases">
        <title>Collection of gut derived symbiotic bacterial strains cultured from healthy donors.</title>
        <authorList>
            <person name="Lin H."/>
            <person name="Kohout C."/>
            <person name="Waligurski E."/>
            <person name="Pamer E.G."/>
        </authorList>
    </citation>
    <scope>NUCLEOTIDE SEQUENCE [LARGE SCALE GENOMIC DNA]</scope>
    <source>
        <strain evidence="1 2">DFI.7.58</strain>
    </source>
</reference>
<comment type="caution">
    <text evidence="1">The sequence shown here is derived from an EMBL/GenBank/DDBJ whole genome shotgun (WGS) entry which is preliminary data.</text>
</comment>
<keyword evidence="2" id="KW-1185">Reference proteome</keyword>
<dbReference type="InterPro" id="IPR013368">
    <property type="entry name" value="YecD_YerC"/>
</dbReference>
<dbReference type="Pfam" id="PF01371">
    <property type="entry name" value="Trp_repressor"/>
    <property type="match status" value="1"/>
</dbReference>
<dbReference type="InterPro" id="IPR000831">
    <property type="entry name" value="Trp_repress"/>
</dbReference>